<proteinExistence type="predicted"/>
<comment type="caution">
    <text evidence="2">The sequence shown here is derived from an EMBL/GenBank/DDBJ whole genome shotgun (WGS) entry which is preliminary data.</text>
</comment>
<organism evidence="2 3">
    <name type="scientific">Candidatus Merdicola faecigallinarum</name>
    <dbReference type="NCBI Taxonomy" id="2840862"/>
    <lineage>
        <taxon>Bacteria</taxon>
        <taxon>Bacillati</taxon>
        <taxon>Bacillota</taxon>
        <taxon>Clostridia</taxon>
        <taxon>Candidatus Merdicola</taxon>
    </lineage>
</organism>
<protein>
    <submittedName>
        <fullName evidence="2">Uncharacterized protein</fullName>
    </submittedName>
</protein>
<keyword evidence="1" id="KW-1133">Transmembrane helix</keyword>
<reference evidence="2" key="2">
    <citation type="journal article" date="2021" name="PeerJ">
        <title>Extensive microbial diversity within the chicken gut microbiome revealed by metagenomics and culture.</title>
        <authorList>
            <person name="Gilroy R."/>
            <person name="Ravi A."/>
            <person name="Getino M."/>
            <person name="Pursley I."/>
            <person name="Horton D.L."/>
            <person name="Alikhan N.F."/>
            <person name="Baker D."/>
            <person name="Gharbi K."/>
            <person name="Hall N."/>
            <person name="Watson M."/>
            <person name="Adriaenssens E.M."/>
            <person name="Foster-Nyarko E."/>
            <person name="Jarju S."/>
            <person name="Secka A."/>
            <person name="Antonio M."/>
            <person name="Oren A."/>
            <person name="Chaudhuri R.R."/>
            <person name="La Ragione R."/>
            <person name="Hildebrand F."/>
            <person name="Pallen M.J."/>
        </authorList>
    </citation>
    <scope>NUCLEOTIDE SEQUENCE</scope>
    <source>
        <strain evidence="2">CHK195-15760</strain>
    </source>
</reference>
<reference evidence="2" key="1">
    <citation type="submission" date="2020-10" db="EMBL/GenBank/DDBJ databases">
        <authorList>
            <person name="Gilroy R."/>
        </authorList>
    </citation>
    <scope>NUCLEOTIDE SEQUENCE</scope>
    <source>
        <strain evidence="2">CHK195-15760</strain>
    </source>
</reference>
<accession>A0A9D1M208</accession>
<evidence type="ECO:0000256" key="1">
    <source>
        <dbReference type="SAM" id="Phobius"/>
    </source>
</evidence>
<sequence>MKNNIIKYIFIVFVIALIGFAFYMIYHDENQNVNEVKTENVQTSSKLTDIRLSIVRL</sequence>
<feature type="transmembrane region" description="Helical" evidence="1">
    <location>
        <begin position="5"/>
        <end position="26"/>
    </location>
</feature>
<keyword evidence="1" id="KW-0812">Transmembrane</keyword>
<evidence type="ECO:0000313" key="2">
    <source>
        <dbReference type="EMBL" id="HIU52216.1"/>
    </source>
</evidence>
<name>A0A9D1M208_9FIRM</name>
<gene>
    <name evidence="2" type="ORF">IAB70_06370</name>
</gene>
<keyword evidence="1" id="KW-0472">Membrane</keyword>
<dbReference type="AlphaFoldDB" id="A0A9D1M208"/>
<dbReference type="Proteomes" id="UP000824093">
    <property type="component" value="Unassembled WGS sequence"/>
</dbReference>
<evidence type="ECO:0000313" key="3">
    <source>
        <dbReference type="Proteomes" id="UP000824093"/>
    </source>
</evidence>
<dbReference type="EMBL" id="DVNH01000048">
    <property type="protein sequence ID" value="HIU52216.1"/>
    <property type="molecule type" value="Genomic_DNA"/>
</dbReference>